<gene>
    <name evidence="2" type="ORF">GF068_16370</name>
</gene>
<keyword evidence="1" id="KW-1133">Transmembrane helix</keyword>
<keyword evidence="3" id="KW-1185">Reference proteome</keyword>
<feature type="transmembrane region" description="Helical" evidence="1">
    <location>
        <begin position="65"/>
        <end position="91"/>
    </location>
</feature>
<dbReference type="EMBL" id="WJIE01000004">
    <property type="protein sequence ID" value="MRG93473.1"/>
    <property type="molecule type" value="Genomic_DNA"/>
</dbReference>
<feature type="transmembrane region" description="Helical" evidence="1">
    <location>
        <begin position="12"/>
        <end position="37"/>
    </location>
</feature>
<name>A0A6N7PN25_9BACT</name>
<comment type="caution">
    <text evidence="2">The sequence shown here is derived from an EMBL/GenBank/DDBJ whole genome shotgun (WGS) entry which is preliminary data.</text>
</comment>
<feature type="transmembrane region" description="Helical" evidence="1">
    <location>
        <begin position="98"/>
        <end position="116"/>
    </location>
</feature>
<keyword evidence="1" id="KW-0812">Transmembrane</keyword>
<evidence type="ECO:0000313" key="3">
    <source>
        <dbReference type="Proteomes" id="UP000440224"/>
    </source>
</evidence>
<proteinExistence type="predicted"/>
<protein>
    <recommendedName>
        <fullName evidence="4">DUF1440 domain-containing protein</fullName>
    </recommendedName>
</protein>
<feature type="transmembrane region" description="Helical" evidence="1">
    <location>
        <begin position="136"/>
        <end position="153"/>
    </location>
</feature>
<keyword evidence="1" id="KW-0472">Membrane</keyword>
<accession>A0A6N7PN25</accession>
<reference evidence="2 3" key="1">
    <citation type="submission" date="2019-10" db="EMBL/GenBank/DDBJ databases">
        <title>A soil myxobacterium in the family Polyangiaceae.</title>
        <authorList>
            <person name="Li Y."/>
            <person name="Wang J."/>
        </authorList>
    </citation>
    <scope>NUCLEOTIDE SEQUENCE [LARGE SCALE GENOMIC DNA]</scope>
    <source>
        <strain evidence="2 3">DSM 14734</strain>
    </source>
</reference>
<dbReference type="AlphaFoldDB" id="A0A6N7PN25"/>
<evidence type="ECO:0008006" key="4">
    <source>
        <dbReference type="Google" id="ProtNLM"/>
    </source>
</evidence>
<dbReference type="OrthoDB" id="7564746at2"/>
<organism evidence="2 3">
    <name type="scientific">Polyangium spumosum</name>
    <dbReference type="NCBI Taxonomy" id="889282"/>
    <lineage>
        <taxon>Bacteria</taxon>
        <taxon>Pseudomonadati</taxon>
        <taxon>Myxococcota</taxon>
        <taxon>Polyangia</taxon>
        <taxon>Polyangiales</taxon>
        <taxon>Polyangiaceae</taxon>
        <taxon>Polyangium</taxon>
    </lineage>
</organism>
<dbReference type="Proteomes" id="UP000440224">
    <property type="component" value="Unassembled WGS sequence"/>
</dbReference>
<evidence type="ECO:0000313" key="2">
    <source>
        <dbReference type="EMBL" id="MRG93473.1"/>
    </source>
</evidence>
<evidence type="ECO:0000256" key="1">
    <source>
        <dbReference type="SAM" id="Phobius"/>
    </source>
</evidence>
<dbReference type="RefSeq" id="WP_153820299.1">
    <property type="nucleotide sequence ID" value="NZ_WJIE01000004.1"/>
</dbReference>
<sequence>MAASGTQRTVIALSGGVIAGIFGGIVLTLYGLLAMVARGGDPWLTFKAPAAPFFPELAFAPGFDAAVVALGIIIHFAISIGWGALFGLFAFGANPLRTVLFGAAYGAFVWLVMYRLVLPLVGLGDLAASAPVGPAILEHVIFGLALAVGFLPFQRRIPMV</sequence>